<gene>
    <name evidence="5" type="primary">csrA</name>
    <name evidence="6" type="ORF">A2008_11895</name>
</gene>
<dbReference type="Gene3D" id="2.60.40.4380">
    <property type="entry name" value="Translational regulator CsrA"/>
    <property type="match status" value="1"/>
</dbReference>
<dbReference type="FunFam" id="2.60.40.4380:FF:000002">
    <property type="entry name" value="Translational regulator CsrA"/>
    <property type="match status" value="1"/>
</dbReference>
<dbReference type="GO" id="GO:0006402">
    <property type="term" value="P:mRNA catabolic process"/>
    <property type="evidence" value="ECO:0007669"/>
    <property type="project" value="InterPro"/>
</dbReference>
<dbReference type="HAMAP" id="MF_00167">
    <property type="entry name" value="CsrA"/>
    <property type="match status" value="1"/>
</dbReference>
<dbReference type="AlphaFoldDB" id="A0A1F7WDB2"/>
<accession>A0A1F7WDB2</accession>
<dbReference type="GO" id="GO:0005829">
    <property type="term" value="C:cytosol"/>
    <property type="evidence" value="ECO:0007669"/>
    <property type="project" value="TreeGrafter"/>
</dbReference>
<dbReference type="Proteomes" id="UP000178735">
    <property type="component" value="Unassembled WGS sequence"/>
</dbReference>
<keyword evidence="1 5" id="KW-0963">Cytoplasm</keyword>
<evidence type="ECO:0000256" key="1">
    <source>
        <dbReference type="ARBA" id="ARBA00022490"/>
    </source>
</evidence>
<dbReference type="Pfam" id="PF02599">
    <property type="entry name" value="CsrA"/>
    <property type="match status" value="1"/>
</dbReference>
<dbReference type="PANTHER" id="PTHR34984">
    <property type="entry name" value="CARBON STORAGE REGULATOR"/>
    <property type="match status" value="1"/>
</dbReference>
<protein>
    <recommendedName>
        <fullName evidence="5">Translational regulator CsrA</fullName>
    </recommendedName>
</protein>
<comment type="similarity">
    <text evidence="5">Belongs to the CsrA/RsmA family.</text>
</comment>
<dbReference type="InterPro" id="IPR036107">
    <property type="entry name" value="CsrA_sf"/>
</dbReference>
<dbReference type="NCBIfam" id="TIGR00202">
    <property type="entry name" value="csrA"/>
    <property type="match status" value="1"/>
</dbReference>
<sequence length="80" mass="9043">MLVLTRKHNQSIMIGSNIEIMIVEIRGDQVKIGIKAPKNVSIYRSEIYEEIMNENKLATEQAGMDKLGAITKLITPDEKK</sequence>
<dbReference type="GO" id="GO:0048027">
    <property type="term" value="F:mRNA 5'-UTR binding"/>
    <property type="evidence" value="ECO:0007669"/>
    <property type="project" value="UniProtKB-UniRule"/>
</dbReference>
<dbReference type="NCBIfam" id="NF002469">
    <property type="entry name" value="PRK01712.1"/>
    <property type="match status" value="1"/>
</dbReference>
<comment type="function">
    <text evidence="5">A translational regulator that binds mRNA to regulate translation initiation and/or mRNA stability. Usually binds in the 5'-UTR at or near the Shine-Dalgarno sequence preventing ribosome-binding, thus repressing translation. Its main target seems to be the major flagellin gene, while its function is anatagonized by FliW.</text>
</comment>
<dbReference type="InterPro" id="IPR003751">
    <property type="entry name" value="CsrA"/>
</dbReference>
<keyword evidence="3 5" id="KW-0810">Translation regulation</keyword>
<evidence type="ECO:0000313" key="6">
    <source>
        <dbReference type="EMBL" id="OGM00811.1"/>
    </source>
</evidence>
<reference evidence="6 7" key="1">
    <citation type="journal article" date="2016" name="Nat. Commun.">
        <title>Thousands of microbial genomes shed light on interconnected biogeochemical processes in an aquifer system.</title>
        <authorList>
            <person name="Anantharaman K."/>
            <person name="Brown C.T."/>
            <person name="Hug L.A."/>
            <person name="Sharon I."/>
            <person name="Castelle C.J."/>
            <person name="Probst A.J."/>
            <person name="Thomas B.C."/>
            <person name="Singh A."/>
            <person name="Wilkins M.J."/>
            <person name="Karaoz U."/>
            <person name="Brodie E.L."/>
            <person name="Williams K.H."/>
            <person name="Hubbard S.S."/>
            <person name="Banfield J.F."/>
        </authorList>
    </citation>
    <scope>NUCLEOTIDE SEQUENCE [LARGE SCALE GENOMIC DNA]</scope>
</reference>
<evidence type="ECO:0000256" key="5">
    <source>
        <dbReference type="HAMAP-Rule" id="MF_00167"/>
    </source>
</evidence>
<comment type="subcellular location">
    <subcellularLocation>
        <location evidence="5">Cytoplasm</location>
    </subcellularLocation>
</comment>
<evidence type="ECO:0000313" key="7">
    <source>
        <dbReference type="Proteomes" id="UP000178735"/>
    </source>
</evidence>
<dbReference type="GO" id="GO:1902208">
    <property type="term" value="P:regulation of bacterial-type flagellum assembly"/>
    <property type="evidence" value="ECO:0007669"/>
    <property type="project" value="UniProtKB-UniRule"/>
</dbReference>
<evidence type="ECO:0000256" key="2">
    <source>
        <dbReference type="ARBA" id="ARBA00022491"/>
    </source>
</evidence>
<keyword evidence="5" id="KW-1005">Bacterial flagellum biogenesis</keyword>
<organism evidence="6 7">
    <name type="scientific">Candidatus Wallbacteria bacterium GWC2_49_35</name>
    <dbReference type="NCBI Taxonomy" id="1817813"/>
    <lineage>
        <taxon>Bacteria</taxon>
        <taxon>Candidatus Walliibacteriota</taxon>
    </lineage>
</organism>
<proteinExistence type="inferred from homology"/>
<comment type="subunit">
    <text evidence="5">Homodimer; the beta-strands of each monomer intercalate to form a hydrophobic core, while the alpha-helices form wings that extend away from the core.</text>
</comment>
<evidence type="ECO:0000256" key="4">
    <source>
        <dbReference type="ARBA" id="ARBA00022884"/>
    </source>
</evidence>
<dbReference type="EMBL" id="MGFH01000250">
    <property type="protein sequence ID" value="OGM00811.1"/>
    <property type="molecule type" value="Genomic_DNA"/>
</dbReference>
<evidence type="ECO:0000256" key="3">
    <source>
        <dbReference type="ARBA" id="ARBA00022845"/>
    </source>
</evidence>
<dbReference type="GO" id="GO:0006109">
    <property type="term" value="P:regulation of carbohydrate metabolic process"/>
    <property type="evidence" value="ECO:0007669"/>
    <property type="project" value="InterPro"/>
</dbReference>
<dbReference type="SUPFAM" id="SSF117130">
    <property type="entry name" value="CsrA-like"/>
    <property type="match status" value="1"/>
</dbReference>
<dbReference type="GO" id="GO:0045947">
    <property type="term" value="P:negative regulation of translational initiation"/>
    <property type="evidence" value="ECO:0007669"/>
    <property type="project" value="UniProtKB-UniRule"/>
</dbReference>
<name>A0A1F7WDB2_9BACT</name>
<comment type="caution">
    <text evidence="6">The sequence shown here is derived from an EMBL/GenBank/DDBJ whole genome shotgun (WGS) entry which is preliminary data.</text>
</comment>
<dbReference type="PANTHER" id="PTHR34984:SF1">
    <property type="entry name" value="CARBON STORAGE REGULATOR"/>
    <property type="match status" value="1"/>
</dbReference>
<dbReference type="GO" id="GO:0044781">
    <property type="term" value="P:bacterial-type flagellum organization"/>
    <property type="evidence" value="ECO:0007669"/>
    <property type="project" value="UniProtKB-KW"/>
</dbReference>
<dbReference type="STRING" id="1817813.A2008_11895"/>
<keyword evidence="2 5" id="KW-0678">Repressor</keyword>
<keyword evidence="4 5" id="KW-0694">RNA-binding</keyword>